<reference evidence="1" key="1">
    <citation type="journal article" date="2023" name="G3 (Bethesda)">
        <title>A reference genome for the long-term kleptoplast-retaining sea slug Elysia crispata morphotype clarki.</title>
        <authorList>
            <person name="Eastman K.E."/>
            <person name="Pendleton A.L."/>
            <person name="Shaikh M.A."/>
            <person name="Suttiyut T."/>
            <person name="Ogas R."/>
            <person name="Tomko P."/>
            <person name="Gavelis G."/>
            <person name="Widhalm J.R."/>
            <person name="Wisecaver J.H."/>
        </authorList>
    </citation>
    <scope>NUCLEOTIDE SEQUENCE</scope>
    <source>
        <strain evidence="1">ECLA1</strain>
    </source>
</reference>
<accession>A0AAE1DCP8</accession>
<organism evidence="1 2">
    <name type="scientific">Elysia crispata</name>
    <name type="common">lettuce slug</name>
    <dbReference type="NCBI Taxonomy" id="231223"/>
    <lineage>
        <taxon>Eukaryota</taxon>
        <taxon>Metazoa</taxon>
        <taxon>Spiralia</taxon>
        <taxon>Lophotrochozoa</taxon>
        <taxon>Mollusca</taxon>
        <taxon>Gastropoda</taxon>
        <taxon>Heterobranchia</taxon>
        <taxon>Euthyneura</taxon>
        <taxon>Panpulmonata</taxon>
        <taxon>Sacoglossa</taxon>
        <taxon>Placobranchoidea</taxon>
        <taxon>Plakobranchidae</taxon>
        <taxon>Elysia</taxon>
    </lineage>
</organism>
<evidence type="ECO:0000313" key="1">
    <source>
        <dbReference type="EMBL" id="KAK3765602.1"/>
    </source>
</evidence>
<dbReference type="EMBL" id="JAWDGP010004282">
    <property type="protein sequence ID" value="KAK3765602.1"/>
    <property type="molecule type" value="Genomic_DNA"/>
</dbReference>
<comment type="caution">
    <text evidence="1">The sequence shown here is derived from an EMBL/GenBank/DDBJ whole genome shotgun (WGS) entry which is preliminary data.</text>
</comment>
<gene>
    <name evidence="1" type="ORF">RRG08_021281</name>
</gene>
<name>A0AAE1DCP8_9GAST</name>
<dbReference type="PROSITE" id="PS51257">
    <property type="entry name" value="PROKAR_LIPOPROTEIN"/>
    <property type="match status" value="1"/>
</dbReference>
<sequence>MAIATKAPIQLRPYIWPGPVIFFFSCAAFSNSSRGVHFRAASRNRIRSGDSLRVLSEASTRHWERGS</sequence>
<evidence type="ECO:0000313" key="2">
    <source>
        <dbReference type="Proteomes" id="UP001283361"/>
    </source>
</evidence>
<dbReference type="Proteomes" id="UP001283361">
    <property type="component" value="Unassembled WGS sequence"/>
</dbReference>
<dbReference type="AlphaFoldDB" id="A0AAE1DCP8"/>
<keyword evidence="2" id="KW-1185">Reference proteome</keyword>
<protein>
    <submittedName>
        <fullName evidence="1">Uncharacterized protein</fullName>
    </submittedName>
</protein>
<proteinExistence type="predicted"/>